<name>A0AAW9JRS5_CARML</name>
<proteinExistence type="predicted"/>
<dbReference type="Pfam" id="PF06279">
    <property type="entry name" value="DUF1033"/>
    <property type="match status" value="1"/>
</dbReference>
<dbReference type="RefSeq" id="WP_010054216.1">
    <property type="nucleotide sequence ID" value="NZ_BJOJ01000017.1"/>
</dbReference>
<protein>
    <submittedName>
        <fullName evidence="1">DUF1033 family protein</fullName>
    </submittedName>
</protein>
<evidence type="ECO:0000313" key="2">
    <source>
        <dbReference type="Proteomes" id="UP001290462"/>
    </source>
</evidence>
<comment type="caution">
    <text evidence="1">The sequence shown here is derived from an EMBL/GenBank/DDBJ whole genome shotgun (WGS) entry which is preliminary data.</text>
</comment>
<sequence length="104" mass="12871">MYQVVTLFGEYEPWWFFEDWKEEIVSFEQFDSFSEANQNYHEKYIKLIGDYENYVTKKHYLTAFWNEEEKRYCEDCEDDIQLFHSIMLLKEEKPMEINHQVGSV</sequence>
<gene>
    <name evidence="1" type="ORF">RAK27_06550</name>
</gene>
<evidence type="ECO:0000313" key="1">
    <source>
        <dbReference type="EMBL" id="MDZ5758318.1"/>
    </source>
</evidence>
<reference evidence="1" key="1">
    <citation type="submission" date="2023-08" db="EMBL/GenBank/DDBJ databases">
        <title>Genomic characterization of piscicolin 126 produced by Carnobacterium maltaromaticum CM22 strain isolated from salmon (Salmo salar).</title>
        <authorList>
            <person name="Gonzalez-Gragera E."/>
            <person name="Garcia-Lopez J.D."/>
            <person name="Teso-Perez C."/>
            <person name="Gimenez-Hernandez I."/>
            <person name="Peralta-Sanchez J.M."/>
            <person name="Valdivia E."/>
            <person name="Montalban-Lopez M."/>
            <person name="Martin-Platero A.M."/>
            <person name="Banos A."/>
            <person name="Martinez-Bueno M."/>
        </authorList>
    </citation>
    <scope>NUCLEOTIDE SEQUENCE</scope>
    <source>
        <strain evidence="1">CM22</strain>
    </source>
</reference>
<dbReference type="Proteomes" id="UP001290462">
    <property type="component" value="Unassembled WGS sequence"/>
</dbReference>
<organism evidence="1 2">
    <name type="scientific">Carnobacterium maltaromaticum</name>
    <name type="common">Carnobacterium piscicola</name>
    <dbReference type="NCBI Taxonomy" id="2751"/>
    <lineage>
        <taxon>Bacteria</taxon>
        <taxon>Bacillati</taxon>
        <taxon>Bacillota</taxon>
        <taxon>Bacilli</taxon>
        <taxon>Lactobacillales</taxon>
        <taxon>Carnobacteriaceae</taxon>
        <taxon>Carnobacterium</taxon>
    </lineage>
</organism>
<dbReference type="AlphaFoldDB" id="A0AAW9JRS5"/>
<dbReference type="InterPro" id="IPR010434">
    <property type="entry name" value="DUF1033"/>
</dbReference>
<dbReference type="EMBL" id="JAVBVO010000003">
    <property type="protein sequence ID" value="MDZ5758318.1"/>
    <property type="molecule type" value="Genomic_DNA"/>
</dbReference>
<accession>A0AAW9JRS5</accession>